<dbReference type="Proteomes" id="UP001595660">
    <property type="component" value="Unassembled WGS sequence"/>
</dbReference>
<reference evidence="1 2" key="1">
    <citation type="journal article" date="2019" name="Int. J. Syst. Evol. Microbiol.">
        <title>The Global Catalogue of Microorganisms (GCM) 10K type strain sequencing project: providing services to taxonomists for standard genome sequencing and annotation.</title>
        <authorList>
            <consortium name="The Broad Institute Genomics Platform"/>
            <consortium name="The Broad Institute Genome Sequencing Center for Infectious Disease"/>
            <person name="Wu L."/>
            <person name="Ma J."/>
        </authorList>
    </citation>
    <scope>NUCLEOTIDE SEQUENCE [LARGE SCALE GENOMIC DNA]</scope>
    <source>
        <strain evidence="1 2">CGMCC 1.12562</strain>
    </source>
</reference>
<keyword evidence="2" id="KW-1185">Reference proteome</keyword>
<accession>A0ABD5N8U0</accession>
<comment type="caution">
    <text evidence="1">The sequence shown here is derived from an EMBL/GenBank/DDBJ whole genome shotgun (WGS) entry which is preliminary data.</text>
</comment>
<dbReference type="AlphaFoldDB" id="A0ABD5N8U0"/>
<dbReference type="RefSeq" id="WP_232572695.1">
    <property type="nucleotide sequence ID" value="NZ_CP089467.1"/>
</dbReference>
<protein>
    <submittedName>
        <fullName evidence="1">Uncharacterized protein</fullName>
    </submittedName>
</protein>
<proteinExistence type="predicted"/>
<gene>
    <name evidence="1" type="ORF">ACFOKC_00045</name>
</gene>
<sequence>MSEILAQTVKWAASTGAPNALVVLALLTQPSTWTDRAVAAIDARVGGGSS</sequence>
<dbReference type="GeneID" id="69119287"/>
<evidence type="ECO:0000313" key="1">
    <source>
        <dbReference type="EMBL" id="MFC3476105.1"/>
    </source>
</evidence>
<evidence type="ECO:0000313" key="2">
    <source>
        <dbReference type="Proteomes" id="UP001595660"/>
    </source>
</evidence>
<name>A0ABD5N8U0_9EURY</name>
<dbReference type="EMBL" id="JBHRWN010000001">
    <property type="protein sequence ID" value="MFC3476105.1"/>
    <property type="molecule type" value="Genomic_DNA"/>
</dbReference>
<organism evidence="1 2">
    <name type="scientific">Halobacterium litoreum</name>
    <dbReference type="NCBI Taxonomy" id="2039234"/>
    <lineage>
        <taxon>Archaea</taxon>
        <taxon>Methanobacteriati</taxon>
        <taxon>Methanobacteriota</taxon>
        <taxon>Stenosarchaea group</taxon>
        <taxon>Halobacteria</taxon>
        <taxon>Halobacteriales</taxon>
        <taxon>Halobacteriaceae</taxon>
        <taxon>Halobacterium</taxon>
    </lineage>
</organism>